<dbReference type="RefSeq" id="WP_119641542.1">
    <property type="nucleotide sequence ID" value="NZ_QXFJ01000030.1"/>
</dbReference>
<reference evidence="2 4" key="2">
    <citation type="submission" date="2019-07" db="EMBL/GenBank/DDBJ databases">
        <title>Draft genome of two Muricauda strains isolated from deep sea.</title>
        <authorList>
            <person name="Sun C."/>
        </authorList>
    </citation>
    <scope>NUCLEOTIDE SEQUENCE [LARGE SCALE GENOMIC DNA]</scope>
    <source>
        <strain evidence="2 4">NH166</strain>
    </source>
</reference>
<dbReference type="Proteomes" id="UP000284189">
    <property type="component" value="Unassembled WGS sequence"/>
</dbReference>
<dbReference type="Pfam" id="PF13031">
    <property type="entry name" value="DUF3892"/>
    <property type="match status" value="1"/>
</dbReference>
<evidence type="ECO:0000313" key="1">
    <source>
        <dbReference type="EMBL" id="RIV68703.1"/>
    </source>
</evidence>
<accession>A0A418N4J4</accession>
<evidence type="ECO:0000313" key="4">
    <source>
        <dbReference type="Proteomes" id="UP000321528"/>
    </source>
</evidence>
<dbReference type="InterPro" id="IPR024997">
    <property type="entry name" value="DUF3892"/>
</dbReference>
<reference evidence="1 3" key="1">
    <citation type="submission" date="2018-08" db="EMBL/GenBank/DDBJ databases">
        <title>Proposal of Muricauda 72 sp.nov. and Muricauda NH166 sp.nov., isolated from seawater.</title>
        <authorList>
            <person name="Cheng H."/>
            <person name="Wu Y.-H."/>
            <person name="Guo L.-L."/>
            <person name="Xu X.-W."/>
        </authorList>
    </citation>
    <scope>NUCLEOTIDE SEQUENCE [LARGE SCALE GENOMIC DNA]</scope>
    <source>
        <strain evidence="1 3">NH166</strain>
    </source>
</reference>
<dbReference type="Proteomes" id="UP000321528">
    <property type="component" value="Unassembled WGS sequence"/>
</dbReference>
<protein>
    <submittedName>
        <fullName evidence="1">DUF3892 domain-containing protein</fullName>
    </submittedName>
</protein>
<evidence type="ECO:0000313" key="2">
    <source>
        <dbReference type="EMBL" id="TXK00402.1"/>
    </source>
</evidence>
<sequence>MAKLANYFISGVWKDSNDNITHVLLHMVNDDNSFQYGVKTTESVAINLIKQRNTIKTITWGYPNWQIGASVTYVNSNNREYLRTVANATQKDNLDNAINMSSIRRD</sequence>
<dbReference type="EMBL" id="VNWL01000029">
    <property type="protein sequence ID" value="TXK00402.1"/>
    <property type="molecule type" value="Genomic_DNA"/>
</dbReference>
<comment type="caution">
    <text evidence="1">The sequence shown here is derived from an EMBL/GenBank/DDBJ whole genome shotgun (WGS) entry which is preliminary data.</text>
</comment>
<proteinExistence type="predicted"/>
<dbReference type="AlphaFoldDB" id="A0A418N4J4"/>
<keyword evidence="4" id="KW-1185">Reference proteome</keyword>
<organism evidence="1 3">
    <name type="scientific">Flagellimonas aequoris</name>
    <dbReference type="NCBI Taxonomy" id="2306997"/>
    <lineage>
        <taxon>Bacteria</taxon>
        <taxon>Pseudomonadati</taxon>
        <taxon>Bacteroidota</taxon>
        <taxon>Flavobacteriia</taxon>
        <taxon>Flavobacteriales</taxon>
        <taxon>Flavobacteriaceae</taxon>
        <taxon>Flagellimonas</taxon>
    </lineage>
</organism>
<name>A0A418N4J4_9FLAO</name>
<dbReference type="OrthoDB" id="1442704at2"/>
<gene>
    <name evidence="1" type="ORF">D2U88_16065</name>
    <name evidence="2" type="ORF">FQ019_15885</name>
</gene>
<dbReference type="EMBL" id="QXFJ01000030">
    <property type="protein sequence ID" value="RIV68703.1"/>
    <property type="molecule type" value="Genomic_DNA"/>
</dbReference>
<evidence type="ECO:0000313" key="3">
    <source>
        <dbReference type="Proteomes" id="UP000284189"/>
    </source>
</evidence>